<feature type="compositionally biased region" description="Polar residues" evidence="1">
    <location>
        <begin position="84"/>
        <end position="93"/>
    </location>
</feature>
<organism evidence="2 3">
    <name type="scientific">Prosthecodimorpha staleyi</name>
    <dbReference type="NCBI Taxonomy" id="2840188"/>
    <lineage>
        <taxon>Bacteria</taxon>
        <taxon>Pseudomonadati</taxon>
        <taxon>Pseudomonadota</taxon>
        <taxon>Alphaproteobacteria</taxon>
        <taxon>Hyphomicrobiales</taxon>
        <taxon>Ancalomicrobiaceae</taxon>
        <taxon>Prosthecodimorpha</taxon>
    </lineage>
</organism>
<dbReference type="EMBL" id="JAHHZF010000002">
    <property type="protein sequence ID" value="MBT9288855.1"/>
    <property type="molecule type" value="Genomic_DNA"/>
</dbReference>
<proteinExistence type="predicted"/>
<protein>
    <submittedName>
        <fullName evidence="2">Uncharacterized protein</fullName>
    </submittedName>
</protein>
<comment type="caution">
    <text evidence="2">The sequence shown here is derived from an EMBL/GenBank/DDBJ whole genome shotgun (WGS) entry which is preliminary data.</text>
</comment>
<gene>
    <name evidence="2" type="ORF">KL771_05310</name>
</gene>
<name>A0A947D0T9_9HYPH</name>
<sequence length="93" mass="10305">MAKAARLKAVDASSEDRRFICGNMRTPNLILFWDIRIVSDSILESSRTTPAEPCRRLRIPGEPSSLSASAAMDAPPRTSRHPTIPQTWTMTGH</sequence>
<accession>A0A947D0T9</accession>
<keyword evidence="3" id="KW-1185">Reference proteome</keyword>
<evidence type="ECO:0000313" key="2">
    <source>
        <dbReference type="EMBL" id="MBT9288855.1"/>
    </source>
</evidence>
<dbReference type="AlphaFoldDB" id="A0A947D0T9"/>
<evidence type="ECO:0000313" key="3">
    <source>
        <dbReference type="Proteomes" id="UP000766595"/>
    </source>
</evidence>
<evidence type="ECO:0000256" key="1">
    <source>
        <dbReference type="SAM" id="MobiDB-lite"/>
    </source>
</evidence>
<feature type="region of interest" description="Disordered" evidence="1">
    <location>
        <begin position="49"/>
        <end position="93"/>
    </location>
</feature>
<reference evidence="2 3" key="1">
    <citation type="submission" date="2021-06" db="EMBL/GenBank/DDBJ databases">
        <authorList>
            <person name="Grouzdev D.S."/>
            <person name="Koziaeva V."/>
        </authorList>
    </citation>
    <scope>NUCLEOTIDE SEQUENCE [LARGE SCALE GENOMIC DNA]</scope>
    <source>
        <strain evidence="2 3">22</strain>
    </source>
</reference>
<dbReference type="Proteomes" id="UP000766595">
    <property type="component" value="Unassembled WGS sequence"/>
</dbReference>